<evidence type="ECO:0000313" key="4">
    <source>
        <dbReference type="Proteomes" id="UP000005551"/>
    </source>
</evidence>
<keyword evidence="1" id="KW-0812">Transmembrane</keyword>
<organism evidence="3 4">
    <name type="scientific">Nitritalea halalkaliphila LW7</name>
    <dbReference type="NCBI Taxonomy" id="1189621"/>
    <lineage>
        <taxon>Bacteria</taxon>
        <taxon>Pseudomonadati</taxon>
        <taxon>Bacteroidota</taxon>
        <taxon>Cytophagia</taxon>
        <taxon>Cytophagales</taxon>
        <taxon>Cyclobacteriaceae</taxon>
        <taxon>Nitritalea</taxon>
    </lineage>
</organism>
<feature type="transmembrane region" description="Helical" evidence="1">
    <location>
        <begin position="37"/>
        <end position="55"/>
    </location>
</feature>
<dbReference type="PANTHER" id="PTHR40763:SF5">
    <property type="entry name" value="MEMBRANE PROTEIN"/>
    <property type="match status" value="1"/>
</dbReference>
<dbReference type="Pfam" id="PF22570">
    <property type="entry name" value="LiaF-TM"/>
    <property type="match status" value="1"/>
</dbReference>
<keyword evidence="4" id="KW-1185">Reference proteome</keyword>
<accession>I5C0T8</accession>
<dbReference type="STRING" id="1189621.A3SI_13657"/>
<feature type="transmembrane region" description="Helical" evidence="1">
    <location>
        <begin position="86"/>
        <end position="104"/>
    </location>
</feature>
<dbReference type="OrthoDB" id="129627at2"/>
<dbReference type="Proteomes" id="UP000005551">
    <property type="component" value="Unassembled WGS sequence"/>
</dbReference>
<feature type="transmembrane region" description="Helical" evidence="1">
    <location>
        <begin position="62"/>
        <end position="80"/>
    </location>
</feature>
<feature type="domain" description="LiaF transmembrane" evidence="2">
    <location>
        <begin position="15"/>
        <end position="109"/>
    </location>
</feature>
<comment type="caution">
    <text evidence="3">The sequence shown here is derived from an EMBL/GenBank/DDBJ whole genome shotgun (WGS) entry which is preliminary data.</text>
</comment>
<keyword evidence="1" id="KW-1133">Transmembrane helix</keyword>
<name>I5C0T8_9BACT</name>
<reference evidence="3 4" key="1">
    <citation type="submission" date="2012-05" db="EMBL/GenBank/DDBJ databases">
        <title>Genome sequence of Nitritalea halalkaliphila LW7.</title>
        <authorList>
            <person name="Jangir P.K."/>
            <person name="Singh A."/>
            <person name="Shivaji S."/>
            <person name="Sharma R."/>
        </authorList>
    </citation>
    <scope>NUCLEOTIDE SEQUENCE [LARGE SCALE GENOMIC DNA]</scope>
    <source>
        <strain evidence="3 4">LW7</strain>
    </source>
</reference>
<evidence type="ECO:0000313" key="3">
    <source>
        <dbReference type="EMBL" id="EIM75440.1"/>
    </source>
</evidence>
<evidence type="ECO:0000259" key="2">
    <source>
        <dbReference type="Pfam" id="PF22570"/>
    </source>
</evidence>
<gene>
    <name evidence="3" type="ORF">A3SI_13657</name>
</gene>
<dbReference type="AlphaFoldDB" id="I5C0T8"/>
<dbReference type="PANTHER" id="PTHR40763">
    <property type="entry name" value="MEMBRANE PROTEIN-RELATED"/>
    <property type="match status" value="1"/>
</dbReference>
<keyword evidence="1" id="KW-0472">Membrane</keyword>
<feature type="transmembrane region" description="Helical" evidence="1">
    <location>
        <begin position="12"/>
        <end position="31"/>
    </location>
</feature>
<protein>
    <submittedName>
        <fullName evidence="3">Cell wall-active antibiotics response protein</fullName>
    </submittedName>
</protein>
<dbReference type="InterPro" id="IPR054331">
    <property type="entry name" value="LiaF_TM"/>
</dbReference>
<dbReference type="EMBL" id="AJYA01000030">
    <property type="protein sequence ID" value="EIM75440.1"/>
    <property type="molecule type" value="Genomic_DNA"/>
</dbReference>
<proteinExistence type="predicted"/>
<dbReference type="RefSeq" id="WP_009055916.1">
    <property type="nucleotide sequence ID" value="NZ_AJYA01000030.1"/>
</dbReference>
<sequence>MKKTPVGQNSSEITLAIILFAAGGVLLLRALDVSLPRWLFKWEVILMFIGAAIGISSRFKNAAGYILLLIGSVFLLRDFVRFPSGWEDFILPALFISCGIYLLIRKKRQEEQLAMLFSQKQPKSTEAARAFTSAGASPGAVAGQGFGSGEPQKEQDQASVHMEESEVQALESLHINALFTGIERRLPVGSFSGGKFSVYFAGVELDLSNTQLDREVSLHVDVAFGGVKLILPQDWQVDIISTHIFAGVEDKRMPRFPHQKARKSAGRLLITGSVLFGGIELKSY</sequence>
<evidence type="ECO:0000256" key="1">
    <source>
        <dbReference type="SAM" id="Phobius"/>
    </source>
</evidence>